<sequence length="157" mass="17704">MLHHISFAVNDPLHAAEVVAELWQGRAIPFPHHLGSYIALSLDQYGTAIEFMPKGTVLKPGASTEEPVQFSEFNLGMAGYTATHVNIAVPISETKIYEIANREGWRAVRCQRAEFFKLIEFWLENEILLELLPPNLIKQYLTTMQPENLKVILDAGD</sequence>
<comment type="caution">
    <text evidence="1">The sequence shown here is derived from an EMBL/GenBank/DDBJ whole genome shotgun (WGS) entry which is preliminary data.</text>
</comment>
<evidence type="ECO:0000313" key="1">
    <source>
        <dbReference type="EMBL" id="NCJ04933.1"/>
    </source>
</evidence>
<evidence type="ECO:0000313" key="2">
    <source>
        <dbReference type="Proteomes" id="UP000607397"/>
    </source>
</evidence>
<dbReference type="EMBL" id="WVIC01000001">
    <property type="protein sequence ID" value="NCJ04933.1"/>
    <property type="molecule type" value="Genomic_DNA"/>
</dbReference>
<dbReference type="RefSeq" id="WP_161823421.1">
    <property type="nucleotide sequence ID" value="NZ_WVIC01000001.1"/>
</dbReference>
<gene>
    <name evidence="1" type="ORF">GS597_00030</name>
</gene>
<dbReference type="AlphaFoldDB" id="A0A8K1ZVK4"/>
<keyword evidence="2" id="KW-1185">Reference proteome</keyword>
<name>A0A8K1ZVK4_9CYAN</name>
<organism evidence="1 2">
    <name type="scientific">Petrachloros mirabilis ULC683</name>
    <dbReference type="NCBI Taxonomy" id="2781853"/>
    <lineage>
        <taxon>Bacteria</taxon>
        <taxon>Bacillati</taxon>
        <taxon>Cyanobacteriota</taxon>
        <taxon>Cyanophyceae</taxon>
        <taxon>Synechococcales</taxon>
        <taxon>Petrachlorosaceae</taxon>
        <taxon>Petrachloros</taxon>
        <taxon>Petrachloros mirabilis</taxon>
    </lineage>
</organism>
<reference evidence="1" key="1">
    <citation type="submission" date="2019-12" db="EMBL/GenBank/DDBJ databases">
        <title>High-Quality draft genome sequences of three cyanobacteria isolated from the limestone walls of the Old Cathedral of Coimbra.</title>
        <authorList>
            <person name="Tiago I."/>
            <person name="Soares F."/>
            <person name="Portugal A."/>
        </authorList>
    </citation>
    <scope>NUCLEOTIDE SEQUENCE [LARGE SCALE GENOMIC DNA]</scope>
    <source>
        <strain evidence="1">C</strain>
    </source>
</reference>
<proteinExistence type="predicted"/>
<accession>A0A8K1ZVK4</accession>
<dbReference type="Proteomes" id="UP000607397">
    <property type="component" value="Unassembled WGS sequence"/>
</dbReference>
<protein>
    <submittedName>
        <fullName evidence="1">Uncharacterized protein</fullName>
    </submittedName>
</protein>